<dbReference type="PANTHER" id="PTHR46493:SF1">
    <property type="entry name" value="PEPTIDYL-PROLYL CIS-TRANS ISOMERASE FKBP3"/>
    <property type="match status" value="1"/>
</dbReference>
<dbReference type="OrthoDB" id="1902587at2759"/>
<dbReference type="GO" id="GO:0003755">
    <property type="term" value="F:peptidyl-prolyl cis-trans isomerase activity"/>
    <property type="evidence" value="ECO:0007669"/>
    <property type="project" value="UniProtKB-KW"/>
</dbReference>
<dbReference type="PANTHER" id="PTHR46493">
    <property type="entry name" value="PEPTIDYL-PROLYL CIS-TRANS ISOMERASE FKBP3"/>
    <property type="match status" value="1"/>
</dbReference>
<keyword evidence="9" id="KW-1185">Reference proteome</keyword>
<evidence type="ECO:0000259" key="7">
    <source>
        <dbReference type="PROSITE" id="PS50059"/>
    </source>
</evidence>
<dbReference type="FunFam" id="3.10.50.40:FF:000006">
    <property type="entry name" value="Peptidyl-prolyl cis-trans isomerase"/>
    <property type="match status" value="1"/>
</dbReference>
<dbReference type="Pfam" id="PF18410">
    <property type="entry name" value="BTHB"/>
    <property type="match status" value="1"/>
</dbReference>
<dbReference type="InterPro" id="IPR001179">
    <property type="entry name" value="PPIase_FKBP_dom"/>
</dbReference>
<evidence type="ECO:0000313" key="8">
    <source>
        <dbReference type="EMBL" id="OLY81753.1"/>
    </source>
</evidence>
<dbReference type="Proteomes" id="UP000187455">
    <property type="component" value="Unassembled WGS sequence"/>
</dbReference>
<dbReference type="AlphaFoldDB" id="A0A1R0GXX5"/>
<dbReference type="InterPro" id="IPR043368">
    <property type="entry name" value="FKBP3"/>
</dbReference>
<dbReference type="Gene3D" id="1.10.720.80">
    <property type="match status" value="1"/>
</dbReference>
<dbReference type="STRING" id="133383.A0A1R0GXX5"/>
<dbReference type="InterPro" id="IPR046357">
    <property type="entry name" value="PPIase_dom_sf"/>
</dbReference>
<dbReference type="Pfam" id="PF00254">
    <property type="entry name" value="FKBP_C"/>
    <property type="match status" value="1"/>
</dbReference>
<comment type="catalytic activity">
    <reaction evidence="1 6">
        <text>[protein]-peptidylproline (omega=180) = [protein]-peptidylproline (omega=0)</text>
        <dbReference type="Rhea" id="RHEA:16237"/>
        <dbReference type="Rhea" id="RHEA-COMP:10747"/>
        <dbReference type="Rhea" id="RHEA-COMP:10748"/>
        <dbReference type="ChEBI" id="CHEBI:83833"/>
        <dbReference type="ChEBI" id="CHEBI:83834"/>
        <dbReference type="EC" id="5.2.1.8"/>
    </reaction>
</comment>
<evidence type="ECO:0000256" key="2">
    <source>
        <dbReference type="ARBA" id="ARBA00013194"/>
    </source>
</evidence>
<dbReference type="EC" id="5.2.1.8" evidence="2 6"/>
<evidence type="ECO:0000256" key="3">
    <source>
        <dbReference type="ARBA" id="ARBA00022553"/>
    </source>
</evidence>
<evidence type="ECO:0000256" key="4">
    <source>
        <dbReference type="ARBA" id="ARBA00023110"/>
    </source>
</evidence>
<proteinExistence type="predicted"/>
<dbReference type="SUPFAM" id="SSF54534">
    <property type="entry name" value="FKBP-like"/>
    <property type="match status" value="1"/>
</dbReference>
<evidence type="ECO:0000256" key="1">
    <source>
        <dbReference type="ARBA" id="ARBA00000971"/>
    </source>
</evidence>
<keyword evidence="4 6" id="KW-0697">Rotamase</keyword>
<dbReference type="Gene3D" id="3.10.50.40">
    <property type="match status" value="1"/>
</dbReference>
<dbReference type="CDD" id="cd21063">
    <property type="entry name" value="BTHB_FKBP25"/>
    <property type="match status" value="1"/>
</dbReference>
<name>A0A1R0GXX5_9FUNG</name>
<gene>
    <name evidence="8" type="ORF">AYI68_g4139</name>
</gene>
<dbReference type="PROSITE" id="PS50059">
    <property type="entry name" value="FKBP_PPIASE"/>
    <property type="match status" value="1"/>
</dbReference>
<reference evidence="8 9" key="1">
    <citation type="journal article" date="2016" name="Mol. Biol. Evol.">
        <title>Genome-Wide Survey of Gut Fungi (Harpellales) Reveals the First Horizontally Transferred Ubiquitin Gene from a Mosquito Host.</title>
        <authorList>
            <person name="Wang Y."/>
            <person name="White M.M."/>
            <person name="Kvist S."/>
            <person name="Moncalvo J.M."/>
        </authorList>
    </citation>
    <scope>NUCLEOTIDE SEQUENCE [LARGE SCALE GENOMIC DNA]</scope>
    <source>
        <strain evidence="8 9">ALG-7-W6</strain>
    </source>
</reference>
<keyword evidence="3" id="KW-0597">Phosphoprotein</keyword>
<keyword evidence="5 6" id="KW-0413">Isomerase</keyword>
<organism evidence="8 9">
    <name type="scientific">Smittium mucronatum</name>
    <dbReference type="NCBI Taxonomy" id="133383"/>
    <lineage>
        <taxon>Eukaryota</taxon>
        <taxon>Fungi</taxon>
        <taxon>Fungi incertae sedis</taxon>
        <taxon>Zoopagomycota</taxon>
        <taxon>Kickxellomycotina</taxon>
        <taxon>Harpellomycetes</taxon>
        <taxon>Harpellales</taxon>
        <taxon>Legeriomycetaceae</taxon>
        <taxon>Smittium</taxon>
    </lineage>
</organism>
<evidence type="ECO:0000313" key="9">
    <source>
        <dbReference type="Proteomes" id="UP000187455"/>
    </source>
</evidence>
<evidence type="ECO:0000256" key="6">
    <source>
        <dbReference type="PROSITE-ProRule" id="PRU00277"/>
    </source>
</evidence>
<feature type="domain" description="PPIase FKBP-type" evidence="7">
    <location>
        <begin position="122"/>
        <end position="214"/>
    </location>
</feature>
<comment type="caution">
    <text evidence="8">The sequence shown here is derived from an EMBL/GenBank/DDBJ whole genome shotgun (WGS) entry which is preliminary data.</text>
</comment>
<dbReference type="InterPro" id="IPR041200">
    <property type="entry name" value="FKBP3_BTHB"/>
</dbReference>
<sequence length="214" mass="23787">MVDRKWSDEEIVSDEVSKKDIIEFLQSNASNEFLFDNKIGGKVQNVAKVTKKPALISAYNLLFETSSFRSENEVDIANFKKEKVVAETAPTNSPAVPEVKEVPKFKKTLIKKGNNTLFPKKGDFVSVYYKGTFSDGKVFDTNIGKKGKSQPLRFKVGTGRVIRGWDEGLLTMSLGEKATLNIESEWAYGKKGMPDAGIPPNTPLIFEVELISVD</sequence>
<protein>
    <recommendedName>
        <fullName evidence="2 6">peptidylprolyl isomerase</fullName>
        <ecNumber evidence="2 6">5.2.1.8</ecNumber>
    </recommendedName>
</protein>
<accession>A0A1R0GXX5</accession>
<dbReference type="EMBL" id="LSSL01002192">
    <property type="protein sequence ID" value="OLY81753.1"/>
    <property type="molecule type" value="Genomic_DNA"/>
</dbReference>
<evidence type="ECO:0000256" key="5">
    <source>
        <dbReference type="ARBA" id="ARBA00023235"/>
    </source>
</evidence>